<proteinExistence type="predicted"/>
<accession>A0A8S5UQM9</accession>
<dbReference type="EMBL" id="BK016120">
    <property type="protein sequence ID" value="DAF96747.1"/>
    <property type="molecule type" value="Genomic_DNA"/>
</dbReference>
<name>A0A8S5UQM9_9CAUD</name>
<protein>
    <submittedName>
        <fullName evidence="1">Uncharacterized protein</fullName>
    </submittedName>
</protein>
<reference evidence="1" key="1">
    <citation type="journal article" date="2021" name="Proc. Natl. Acad. Sci. U.S.A.">
        <title>A Catalog of Tens of Thousands of Viruses from Human Metagenomes Reveals Hidden Associations with Chronic Diseases.</title>
        <authorList>
            <person name="Tisza M.J."/>
            <person name="Buck C.B."/>
        </authorList>
    </citation>
    <scope>NUCLEOTIDE SEQUENCE</scope>
    <source>
        <strain evidence="1">CtfrT39</strain>
    </source>
</reference>
<organism evidence="1">
    <name type="scientific">Siphoviridae sp. ctfrT39</name>
    <dbReference type="NCBI Taxonomy" id="2825598"/>
    <lineage>
        <taxon>Viruses</taxon>
        <taxon>Duplodnaviria</taxon>
        <taxon>Heunggongvirae</taxon>
        <taxon>Uroviricota</taxon>
        <taxon>Caudoviricetes</taxon>
    </lineage>
</organism>
<sequence length="50" mass="5999">MSHQASSKLLNLTFNRESRLKQAKNILNFQINIRNKDLWKIYLYRKSSTS</sequence>
<evidence type="ECO:0000313" key="1">
    <source>
        <dbReference type="EMBL" id="DAF96747.1"/>
    </source>
</evidence>